<proteinExistence type="inferred from homology"/>
<reference evidence="9" key="1">
    <citation type="journal article" date="2014" name="Int. J. Syst. Evol. Microbiol.">
        <title>Complete genome sequence of Corynebacterium casei LMG S-19264T (=DSM 44701T), isolated from a smear-ripened cheese.</title>
        <authorList>
            <consortium name="US DOE Joint Genome Institute (JGI-PGF)"/>
            <person name="Walter F."/>
            <person name="Albersmeier A."/>
            <person name="Kalinowski J."/>
            <person name="Ruckert C."/>
        </authorList>
    </citation>
    <scope>NUCLEOTIDE SEQUENCE</scope>
    <source>
        <strain evidence="9">KCTC 42651</strain>
    </source>
</reference>
<dbReference type="AlphaFoldDB" id="A0A918XPM7"/>
<dbReference type="GO" id="GO:0030091">
    <property type="term" value="P:protein repair"/>
    <property type="evidence" value="ECO:0007669"/>
    <property type="project" value="UniProtKB-UniRule"/>
</dbReference>
<keyword evidence="7" id="KW-0479">Metal-binding</keyword>
<dbReference type="Pfam" id="PF01794">
    <property type="entry name" value="Ferric_reduct"/>
    <property type="match status" value="1"/>
</dbReference>
<keyword evidence="5 7" id="KW-0408">Iron</keyword>
<keyword evidence="7" id="KW-0285">Flavoprotein</keyword>
<keyword evidence="7" id="KW-1003">Cell membrane</keyword>
<feature type="transmembrane region" description="Helical" evidence="7">
    <location>
        <begin position="269"/>
        <end position="286"/>
    </location>
</feature>
<keyword evidence="7" id="KW-0288">FMN</keyword>
<evidence type="ECO:0000256" key="5">
    <source>
        <dbReference type="ARBA" id="ARBA00023004"/>
    </source>
</evidence>
<name>A0A918XPM7_9PROT</name>
<feature type="transmembrane region" description="Helical" evidence="7">
    <location>
        <begin position="99"/>
        <end position="117"/>
    </location>
</feature>
<sequence length="295" mass="31962">MSMATGTTERDTAGRRPAWRWLPWTDGAGRFSALKLAVFSALLVPAALLLADAVAGSLGPRPWNLAIHRVGWWTVVFLMASLTVTPLRRTLRWNALISVRRMVGVAAFLATALHLVLYAGEQAWDLGKVSSEIVLRFYLTIGFVALLGLAALAATSTDGMVRRLGGRRWQALHRLVYPVTALALVHFFMQTKADVTEPILFSGLFVWLMAYRLWRRRFGDPAPAGLVGLALVAALLTAAGEVVGIAIAFHAPPSVIVRALFDFDAGIRPAWWVLAAGLAVAAGALARRQGPLAHR</sequence>
<dbReference type="RefSeq" id="WP_229836545.1">
    <property type="nucleotide sequence ID" value="NZ_BMZS01000003.1"/>
</dbReference>
<comment type="subcellular location">
    <subcellularLocation>
        <location evidence="7">Cell membrane</location>
        <topology evidence="7">Multi-pass membrane protein</topology>
    </subcellularLocation>
    <subcellularLocation>
        <location evidence="1">Membrane</location>
        <topology evidence="1">Multi-pass membrane protein</topology>
    </subcellularLocation>
</comment>
<accession>A0A918XPM7</accession>
<dbReference type="PANTHER" id="PTHR36964:SF1">
    <property type="entry name" value="PROTEIN-METHIONINE-SULFOXIDE REDUCTASE HEME-BINDING SUBUNIT MSRQ"/>
    <property type="match status" value="1"/>
</dbReference>
<feature type="transmembrane region" description="Helical" evidence="7">
    <location>
        <begin position="171"/>
        <end position="189"/>
    </location>
</feature>
<dbReference type="InterPro" id="IPR022837">
    <property type="entry name" value="MsrQ-like"/>
</dbReference>
<feature type="transmembrane region" description="Helical" evidence="7">
    <location>
        <begin position="195"/>
        <end position="214"/>
    </location>
</feature>
<dbReference type="EMBL" id="BMZS01000003">
    <property type="protein sequence ID" value="GHD45206.1"/>
    <property type="molecule type" value="Genomic_DNA"/>
</dbReference>
<keyword evidence="3 7" id="KW-0812">Transmembrane</keyword>
<keyword evidence="4 7" id="KW-1133">Transmembrane helix</keyword>
<keyword evidence="7" id="KW-0349">Heme</keyword>
<comment type="cofactor">
    <cofactor evidence="7">
        <name>heme b</name>
        <dbReference type="ChEBI" id="CHEBI:60344"/>
    </cofactor>
    <text evidence="7">Binds 1 heme b (iron(II)-protoporphyrin IX) group per subunit.</text>
</comment>
<evidence type="ECO:0000256" key="7">
    <source>
        <dbReference type="HAMAP-Rule" id="MF_01207"/>
    </source>
</evidence>
<feature type="transmembrane region" description="Helical" evidence="7">
    <location>
        <begin position="226"/>
        <end position="249"/>
    </location>
</feature>
<dbReference type="GO" id="GO:0020037">
    <property type="term" value="F:heme binding"/>
    <property type="evidence" value="ECO:0007669"/>
    <property type="project" value="UniProtKB-UniRule"/>
</dbReference>
<evidence type="ECO:0000313" key="9">
    <source>
        <dbReference type="EMBL" id="GHD45206.1"/>
    </source>
</evidence>
<dbReference type="GO" id="GO:0046872">
    <property type="term" value="F:metal ion binding"/>
    <property type="evidence" value="ECO:0007669"/>
    <property type="project" value="UniProtKB-KW"/>
</dbReference>
<evidence type="ECO:0000256" key="1">
    <source>
        <dbReference type="ARBA" id="ARBA00004141"/>
    </source>
</evidence>
<keyword evidence="6 7" id="KW-0472">Membrane</keyword>
<comment type="caution">
    <text evidence="9">The sequence shown here is derived from an EMBL/GenBank/DDBJ whole genome shotgun (WGS) entry which is preliminary data.</text>
</comment>
<dbReference type="GO" id="GO:0010181">
    <property type="term" value="F:FMN binding"/>
    <property type="evidence" value="ECO:0007669"/>
    <property type="project" value="UniProtKB-UniRule"/>
</dbReference>
<evidence type="ECO:0000256" key="4">
    <source>
        <dbReference type="ARBA" id="ARBA00022989"/>
    </source>
</evidence>
<dbReference type="GO" id="GO:0009055">
    <property type="term" value="F:electron transfer activity"/>
    <property type="evidence" value="ECO:0007669"/>
    <property type="project" value="UniProtKB-UniRule"/>
</dbReference>
<keyword evidence="2 7" id="KW-0813">Transport</keyword>
<comment type="caution">
    <text evidence="7">Lacks conserved residue(s) required for the propagation of feature annotation.</text>
</comment>
<evidence type="ECO:0000256" key="2">
    <source>
        <dbReference type="ARBA" id="ARBA00022448"/>
    </source>
</evidence>
<protein>
    <recommendedName>
        <fullName evidence="7">Protein-methionine-sulfoxide reductase heme-binding subunit MsrQ</fullName>
    </recommendedName>
    <alternativeName>
        <fullName evidence="7">Flavocytochrome MsrQ</fullName>
    </alternativeName>
</protein>
<dbReference type="GO" id="GO:0005886">
    <property type="term" value="C:plasma membrane"/>
    <property type="evidence" value="ECO:0007669"/>
    <property type="project" value="UniProtKB-SubCell"/>
</dbReference>
<feature type="domain" description="Ferric oxidoreductase" evidence="8">
    <location>
        <begin position="71"/>
        <end position="183"/>
    </location>
</feature>
<evidence type="ECO:0000256" key="6">
    <source>
        <dbReference type="ARBA" id="ARBA00023136"/>
    </source>
</evidence>
<evidence type="ECO:0000256" key="3">
    <source>
        <dbReference type="ARBA" id="ARBA00022692"/>
    </source>
</evidence>
<dbReference type="Proteomes" id="UP000630353">
    <property type="component" value="Unassembled WGS sequence"/>
</dbReference>
<dbReference type="InterPro" id="IPR013130">
    <property type="entry name" value="Fe3_Rdtase_TM_dom"/>
</dbReference>
<feature type="transmembrane region" description="Helical" evidence="7">
    <location>
        <begin position="137"/>
        <end position="159"/>
    </location>
</feature>
<comment type="subunit">
    <text evidence="7">Heterodimer of a catalytic subunit (MsrP) and a heme-binding subunit (MsrQ).</text>
</comment>
<organism evidence="9 10">
    <name type="scientific">Thalassobaculum fulvum</name>
    <dbReference type="NCBI Taxonomy" id="1633335"/>
    <lineage>
        <taxon>Bacteria</taxon>
        <taxon>Pseudomonadati</taxon>
        <taxon>Pseudomonadota</taxon>
        <taxon>Alphaproteobacteria</taxon>
        <taxon>Rhodospirillales</taxon>
        <taxon>Thalassobaculaceae</taxon>
        <taxon>Thalassobaculum</taxon>
    </lineage>
</organism>
<feature type="transmembrane region" description="Helical" evidence="7">
    <location>
        <begin position="70"/>
        <end position="87"/>
    </location>
</feature>
<keyword evidence="7" id="KW-0249">Electron transport</keyword>
<dbReference type="PANTHER" id="PTHR36964">
    <property type="entry name" value="PROTEIN-METHIONINE-SULFOXIDE REDUCTASE HEME-BINDING SUBUNIT MSRQ"/>
    <property type="match status" value="1"/>
</dbReference>
<comment type="cofactor">
    <cofactor evidence="7">
        <name>FMN</name>
        <dbReference type="ChEBI" id="CHEBI:58210"/>
    </cofactor>
    <text evidence="7">Binds 1 FMN per subunit.</text>
</comment>
<reference evidence="9" key="2">
    <citation type="submission" date="2020-09" db="EMBL/GenBank/DDBJ databases">
        <authorList>
            <person name="Sun Q."/>
            <person name="Kim S."/>
        </authorList>
    </citation>
    <scope>NUCLEOTIDE SEQUENCE</scope>
    <source>
        <strain evidence="9">KCTC 42651</strain>
    </source>
</reference>
<evidence type="ECO:0000259" key="8">
    <source>
        <dbReference type="Pfam" id="PF01794"/>
    </source>
</evidence>
<feature type="transmembrane region" description="Helical" evidence="7">
    <location>
        <begin position="36"/>
        <end position="58"/>
    </location>
</feature>
<dbReference type="GO" id="GO:0016679">
    <property type="term" value="F:oxidoreductase activity, acting on diphenols and related substances as donors"/>
    <property type="evidence" value="ECO:0007669"/>
    <property type="project" value="TreeGrafter"/>
</dbReference>
<evidence type="ECO:0000313" key="10">
    <source>
        <dbReference type="Proteomes" id="UP000630353"/>
    </source>
</evidence>
<keyword evidence="10" id="KW-1185">Reference proteome</keyword>
<comment type="function">
    <text evidence="7">Part of the MsrPQ system that repairs oxidized periplasmic proteins containing methionine sulfoxide residues (Met-O), using respiratory chain electrons. Thus protects these proteins from oxidative-stress damage caused by reactive species of oxygen and chlorine generated by the host defense mechanisms. MsrPQ is essential for the maintenance of envelope integrity under bleach stress, rescuing a wide series of structurally unrelated periplasmic proteins from methionine oxidation. MsrQ provides electrons for reduction to the reductase catalytic subunit MsrP, using the quinone pool of the respiratory chain.</text>
</comment>
<gene>
    <name evidence="7" type="primary">msrQ</name>
    <name evidence="9" type="ORF">GCM10017083_12860</name>
</gene>
<dbReference type="HAMAP" id="MF_01207">
    <property type="entry name" value="MsrQ"/>
    <property type="match status" value="1"/>
</dbReference>
<comment type="similarity">
    <text evidence="7">Belongs to the MsrQ family.</text>
</comment>